<evidence type="ECO:0000256" key="1">
    <source>
        <dbReference type="SAM" id="Phobius"/>
    </source>
</evidence>
<dbReference type="EMBL" id="JAANER010000001">
    <property type="protein sequence ID" value="KAG9196153.1"/>
    <property type="molecule type" value="Genomic_DNA"/>
</dbReference>
<gene>
    <name evidence="2" type="ORF">G6011_01274</name>
</gene>
<feature type="transmembrane region" description="Helical" evidence="1">
    <location>
        <begin position="402"/>
        <end position="422"/>
    </location>
</feature>
<organism evidence="2 3">
    <name type="scientific">Alternaria panax</name>
    <dbReference type="NCBI Taxonomy" id="48097"/>
    <lineage>
        <taxon>Eukaryota</taxon>
        <taxon>Fungi</taxon>
        <taxon>Dikarya</taxon>
        <taxon>Ascomycota</taxon>
        <taxon>Pezizomycotina</taxon>
        <taxon>Dothideomycetes</taxon>
        <taxon>Pleosporomycetidae</taxon>
        <taxon>Pleosporales</taxon>
        <taxon>Pleosporineae</taxon>
        <taxon>Pleosporaceae</taxon>
        <taxon>Alternaria</taxon>
        <taxon>Alternaria sect. Panax</taxon>
    </lineage>
</organism>
<keyword evidence="3" id="KW-1185">Reference proteome</keyword>
<feature type="transmembrane region" description="Helical" evidence="1">
    <location>
        <begin position="313"/>
        <end position="339"/>
    </location>
</feature>
<protein>
    <submittedName>
        <fullName evidence="2">Uncharacterized protein</fullName>
    </submittedName>
</protein>
<evidence type="ECO:0000313" key="3">
    <source>
        <dbReference type="Proteomes" id="UP001199106"/>
    </source>
</evidence>
<keyword evidence="1" id="KW-0472">Membrane</keyword>
<sequence>MTSPIISAQAPVSDLTQYPSGLASIAVVCYYAIASDKDNLPHRRRTAGFGAENLARDLAHGPKTKRDAKIKGITCTRKKGVSQRTAWQVRVVGDNNRRTEMEVDILNRKALLESSVGAFGNLSMQAREAMQARSGFREEGIWLVAAAAFHQVVRELNGAKTYLERCKMCRNDEKEMRKIYQELRVFIVGKTNAVEMPDITDITGKRSHELKKLYVSADTWEGGGRPAYISCADFIKVFGYCVDFSYGELMAAAHYKLDDAPWSGCLYIEFLEELNSTATEDEIAVAMSQALKECVFFERACDVRVWGHRFGDYMASLVSGCLIACLVSLGSTCGTWVAVTASAVADPKPVSGPSSAAWGYPVQRLAHLEARSRSGAPQPKGCVCLKSTSAWKSFRGGVEQDWCYQVASGLVSLAVLVAKYPLRSSLGFGPFAAPQVWVTWLGIAATGLGTLITIQIPWWAFKNGGKWSFVHGLTLLAAELTTFVLRVIWFTRRDTVESQAMRSFWMADGVAWFHNVVGSLFSIHLNESTEYPVTGWLWPTTWLLAIATAGAGVPRKLSVPK</sequence>
<evidence type="ECO:0000313" key="2">
    <source>
        <dbReference type="EMBL" id="KAG9196153.1"/>
    </source>
</evidence>
<proteinExistence type="predicted"/>
<reference evidence="2" key="1">
    <citation type="submission" date="2021-07" db="EMBL/GenBank/DDBJ databases">
        <title>Genome Resource of American Ginseng Black Spot Pathogen Alternaria panax.</title>
        <authorList>
            <person name="Qiu C."/>
            <person name="Wang W."/>
            <person name="Liu Z."/>
        </authorList>
    </citation>
    <scope>NUCLEOTIDE SEQUENCE</scope>
    <source>
        <strain evidence="2">BNCC115425</strain>
    </source>
</reference>
<feature type="transmembrane region" description="Helical" evidence="1">
    <location>
        <begin position="467"/>
        <end position="491"/>
    </location>
</feature>
<keyword evidence="1" id="KW-0812">Transmembrane</keyword>
<comment type="caution">
    <text evidence="2">The sequence shown here is derived from an EMBL/GenBank/DDBJ whole genome shotgun (WGS) entry which is preliminary data.</text>
</comment>
<feature type="transmembrane region" description="Helical" evidence="1">
    <location>
        <begin position="535"/>
        <end position="553"/>
    </location>
</feature>
<keyword evidence="1" id="KW-1133">Transmembrane helix</keyword>
<dbReference type="Proteomes" id="UP001199106">
    <property type="component" value="Unassembled WGS sequence"/>
</dbReference>
<feature type="transmembrane region" description="Helical" evidence="1">
    <location>
        <begin position="15"/>
        <end position="34"/>
    </location>
</feature>
<feature type="transmembrane region" description="Helical" evidence="1">
    <location>
        <begin position="434"/>
        <end position="461"/>
    </location>
</feature>
<dbReference type="AlphaFoldDB" id="A0AAD4IKL9"/>
<feature type="transmembrane region" description="Helical" evidence="1">
    <location>
        <begin position="503"/>
        <end position="523"/>
    </location>
</feature>
<name>A0AAD4IKL9_9PLEO</name>
<accession>A0AAD4IKL9</accession>